<sequence>MKQEADAQDTPPVFIVHAPRSAAEDGGFKRGTAVTSGDQSKFTEVVEKVSKDLEPLQLETEHDVGRATTSKDMKNDGKFSIRRFGRYERGRLNTTRKDLKVELHKGSECSLQAEEPATTKTSSTSDRCDGDELITNTSPESVKHGKTSE</sequence>
<dbReference type="Proteomes" id="UP001633002">
    <property type="component" value="Unassembled WGS sequence"/>
</dbReference>
<evidence type="ECO:0000313" key="2">
    <source>
        <dbReference type="EMBL" id="KAL3681866.1"/>
    </source>
</evidence>
<gene>
    <name evidence="2" type="ORF">R1sor_024822</name>
</gene>
<evidence type="ECO:0000256" key="1">
    <source>
        <dbReference type="SAM" id="MobiDB-lite"/>
    </source>
</evidence>
<accession>A0ABD3GVP6</accession>
<reference evidence="2 3" key="1">
    <citation type="submission" date="2024-09" db="EMBL/GenBank/DDBJ databases">
        <title>Chromosome-scale assembly of Riccia sorocarpa.</title>
        <authorList>
            <person name="Paukszto L."/>
        </authorList>
    </citation>
    <scope>NUCLEOTIDE SEQUENCE [LARGE SCALE GENOMIC DNA]</scope>
    <source>
        <strain evidence="2">LP-2024</strain>
        <tissue evidence="2">Aerial parts of the thallus</tissue>
    </source>
</reference>
<feature type="region of interest" description="Disordered" evidence="1">
    <location>
        <begin position="107"/>
        <end position="149"/>
    </location>
</feature>
<keyword evidence="3" id="KW-1185">Reference proteome</keyword>
<feature type="region of interest" description="Disordered" evidence="1">
    <location>
        <begin position="1"/>
        <end position="41"/>
    </location>
</feature>
<comment type="caution">
    <text evidence="2">The sequence shown here is derived from an EMBL/GenBank/DDBJ whole genome shotgun (WGS) entry which is preliminary data.</text>
</comment>
<name>A0ABD3GVP6_9MARC</name>
<proteinExistence type="predicted"/>
<dbReference type="AlphaFoldDB" id="A0ABD3GVP6"/>
<organism evidence="2 3">
    <name type="scientific">Riccia sorocarpa</name>
    <dbReference type="NCBI Taxonomy" id="122646"/>
    <lineage>
        <taxon>Eukaryota</taxon>
        <taxon>Viridiplantae</taxon>
        <taxon>Streptophyta</taxon>
        <taxon>Embryophyta</taxon>
        <taxon>Marchantiophyta</taxon>
        <taxon>Marchantiopsida</taxon>
        <taxon>Marchantiidae</taxon>
        <taxon>Marchantiales</taxon>
        <taxon>Ricciaceae</taxon>
        <taxon>Riccia</taxon>
    </lineage>
</organism>
<evidence type="ECO:0000313" key="3">
    <source>
        <dbReference type="Proteomes" id="UP001633002"/>
    </source>
</evidence>
<dbReference type="EMBL" id="JBJQOH010000007">
    <property type="protein sequence ID" value="KAL3681866.1"/>
    <property type="molecule type" value="Genomic_DNA"/>
</dbReference>
<protein>
    <submittedName>
        <fullName evidence="2">Uncharacterized protein</fullName>
    </submittedName>
</protein>